<reference evidence="10" key="1">
    <citation type="submission" date="2018-09" db="EMBL/GenBank/DDBJ databases">
        <authorList>
            <person name="Zhu H."/>
        </authorList>
    </citation>
    <scope>NUCLEOTIDE SEQUENCE [LARGE SCALE GENOMIC DNA]</scope>
    <source>
        <strain evidence="10">K1W22B-1</strain>
    </source>
</reference>
<organism evidence="9 10">
    <name type="scientific">Nocardioides cavernaquae</name>
    <dbReference type="NCBI Taxonomy" id="2321396"/>
    <lineage>
        <taxon>Bacteria</taxon>
        <taxon>Bacillati</taxon>
        <taxon>Actinomycetota</taxon>
        <taxon>Actinomycetes</taxon>
        <taxon>Propionibacteriales</taxon>
        <taxon>Nocardioidaceae</taxon>
        <taxon>Nocardioides</taxon>
    </lineage>
</organism>
<keyword evidence="2" id="KW-1003">Cell membrane</keyword>
<dbReference type="PANTHER" id="PTHR43124">
    <property type="entry name" value="PURINE EFFLUX PUMP PBUE"/>
    <property type="match status" value="1"/>
</dbReference>
<dbReference type="GO" id="GO:0005886">
    <property type="term" value="C:plasma membrane"/>
    <property type="evidence" value="ECO:0007669"/>
    <property type="project" value="UniProtKB-SubCell"/>
</dbReference>
<dbReference type="OrthoDB" id="9814237at2"/>
<evidence type="ECO:0000259" key="8">
    <source>
        <dbReference type="PROSITE" id="PS50850"/>
    </source>
</evidence>
<feature type="transmembrane region" description="Helical" evidence="7">
    <location>
        <begin position="101"/>
        <end position="120"/>
    </location>
</feature>
<evidence type="ECO:0000313" key="10">
    <source>
        <dbReference type="Proteomes" id="UP000276542"/>
    </source>
</evidence>
<keyword evidence="5 7" id="KW-0472">Membrane</keyword>
<dbReference type="InterPro" id="IPR050189">
    <property type="entry name" value="MFS_Efflux_Transporters"/>
</dbReference>
<evidence type="ECO:0000256" key="4">
    <source>
        <dbReference type="ARBA" id="ARBA00022989"/>
    </source>
</evidence>
<comment type="caution">
    <text evidence="9">The sequence shown here is derived from an EMBL/GenBank/DDBJ whole genome shotgun (WGS) entry which is preliminary data.</text>
</comment>
<dbReference type="EMBL" id="QYRP01000002">
    <property type="protein sequence ID" value="RJS46526.1"/>
    <property type="molecule type" value="Genomic_DNA"/>
</dbReference>
<comment type="subcellular location">
    <subcellularLocation>
        <location evidence="1">Cell membrane</location>
        <topology evidence="1">Multi-pass membrane protein</topology>
    </subcellularLocation>
</comment>
<dbReference type="GO" id="GO:0022857">
    <property type="term" value="F:transmembrane transporter activity"/>
    <property type="evidence" value="ECO:0007669"/>
    <property type="project" value="InterPro"/>
</dbReference>
<dbReference type="InterPro" id="IPR036259">
    <property type="entry name" value="MFS_trans_sf"/>
</dbReference>
<dbReference type="RefSeq" id="WP_120060497.1">
    <property type="nucleotide sequence ID" value="NZ_QYRP01000002.1"/>
</dbReference>
<proteinExistence type="predicted"/>
<feature type="transmembrane region" description="Helical" evidence="7">
    <location>
        <begin position="231"/>
        <end position="253"/>
    </location>
</feature>
<accession>A0A3A5H795</accession>
<feature type="transmembrane region" description="Helical" evidence="7">
    <location>
        <begin position="189"/>
        <end position="210"/>
    </location>
</feature>
<dbReference type="AlphaFoldDB" id="A0A3A5H795"/>
<dbReference type="SUPFAM" id="SSF103473">
    <property type="entry name" value="MFS general substrate transporter"/>
    <property type="match status" value="1"/>
</dbReference>
<keyword evidence="10" id="KW-1185">Reference proteome</keyword>
<dbReference type="Pfam" id="PF07690">
    <property type="entry name" value="MFS_1"/>
    <property type="match status" value="1"/>
</dbReference>
<evidence type="ECO:0000256" key="6">
    <source>
        <dbReference type="SAM" id="MobiDB-lite"/>
    </source>
</evidence>
<dbReference type="Proteomes" id="UP000276542">
    <property type="component" value="Unassembled WGS sequence"/>
</dbReference>
<feature type="compositionally biased region" description="Low complexity" evidence="6">
    <location>
        <begin position="10"/>
        <end position="20"/>
    </location>
</feature>
<evidence type="ECO:0000256" key="1">
    <source>
        <dbReference type="ARBA" id="ARBA00004651"/>
    </source>
</evidence>
<evidence type="ECO:0000256" key="7">
    <source>
        <dbReference type="SAM" id="Phobius"/>
    </source>
</evidence>
<dbReference type="InterPro" id="IPR011701">
    <property type="entry name" value="MFS"/>
</dbReference>
<protein>
    <submittedName>
        <fullName evidence="9">MFS transporter</fullName>
    </submittedName>
</protein>
<feature type="transmembrane region" description="Helical" evidence="7">
    <location>
        <begin position="297"/>
        <end position="314"/>
    </location>
</feature>
<keyword evidence="3 7" id="KW-0812">Transmembrane</keyword>
<feature type="region of interest" description="Disordered" evidence="6">
    <location>
        <begin position="1"/>
        <end position="20"/>
    </location>
</feature>
<dbReference type="CDD" id="cd17324">
    <property type="entry name" value="MFS_NepI_like"/>
    <property type="match status" value="1"/>
</dbReference>
<gene>
    <name evidence="9" type="ORF">D4739_10085</name>
</gene>
<evidence type="ECO:0000313" key="9">
    <source>
        <dbReference type="EMBL" id="RJS46526.1"/>
    </source>
</evidence>
<evidence type="ECO:0000256" key="2">
    <source>
        <dbReference type="ARBA" id="ARBA00022475"/>
    </source>
</evidence>
<name>A0A3A5H795_9ACTN</name>
<feature type="transmembrane region" description="Helical" evidence="7">
    <location>
        <begin position="265"/>
        <end position="285"/>
    </location>
</feature>
<evidence type="ECO:0000256" key="3">
    <source>
        <dbReference type="ARBA" id="ARBA00022692"/>
    </source>
</evidence>
<feature type="transmembrane region" description="Helical" evidence="7">
    <location>
        <begin position="387"/>
        <end position="409"/>
    </location>
</feature>
<evidence type="ECO:0000256" key="5">
    <source>
        <dbReference type="ARBA" id="ARBA00023136"/>
    </source>
</evidence>
<feature type="transmembrane region" description="Helical" evidence="7">
    <location>
        <begin position="320"/>
        <end position="339"/>
    </location>
</feature>
<dbReference type="Gene3D" id="1.20.1250.20">
    <property type="entry name" value="MFS general substrate transporter like domains"/>
    <property type="match status" value="1"/>
</dbReference>
<dbReference type="PANTHER" id="PTHR43124:SF3">
    <property type="entry name" value="CHLORAMPHENICOL EFFLUX PUMP RV0191"/>
    <property type="match status" value="1"/>
</dbReference>
<sequence length="415" mass="42216">MTATSTNTSDAAPVDPGAAPVYTDQRQRHTGLAILALAMGGFTIGTTEFLTMGVLPEIARGVSVSVPAAGHVISAYAIGVVVGVPILAFFGAALPRRGALIGLMGAYAAFNVLSAAAPNYEVLTIARFLDGLPHGAFFGIASLVAAGLVAPERRGRAVAAVMLGLSVANVLGVPAATWLGQHAGWRASYLLSAVLGLAAVAMILAFVPSVPGNSEASGRREARAFFGNMQVWLTMAVGAVGFGGLFAVYSYVAKTVTDVGGLDRGTVPVFVLALGLGMVVGTWIAGELAAWSVFRSLIASSVGGAVIMAVYWFAAPHGWLLWPVAFAVTAIGSILVINLQLRLMDVAGDAVTLGAAMNHAALNTANALGAWLGGSVIAAGYGYRSPALVGIVLSLVGLVILLVSARLHVRGRATA</sequence>
<feature type="domain" description="Major facilitator superfamily (MFS) profile" evidence="8">
    <location>
        <begin position="33"/>
        <end position="412"/>
    </location>
</feature>
<feature type="transmembrane region" description="Helical" evidence="7">
    <location>
        <begin position="157"/>
        <end position="177"/>
    </location>
</feature>
<feature type="transmembrane region" description="Helical" evidence="7">
    <location>
        <begin position="75"/>
        <end position="94"/>
    </location>
</feature>
<feature type="transmembrane region" description="Helical" evidence="7">
    <location>
        <begin position="360"/>
        <end position="381"/>
    </location>
</feature>
<dbReference type="PROSITE" id="PS50850">
    <property type="entry name" value="MFS"/>
    <property type="match status" value="1"/>
</dbReference>
<dbReference type="InterPro" id="IPR020846">
    <property type="entry name" value="MFS_dom"/>
</dbReference>
<feature type="transmembrane region" description="Helical" evidence="7">
    <location>
        <begin position="32"/>
        <end position="55"/>
    </location>
</feature>
<feature type="transmembrane region" description="Helical" evidence="7">
    <location>
        <begin position="132"/>
        <end position="150"/>
    </location>
</feature>
<keyword evidence="4 7" id="KW-1133">Transmembrane helix</keyword>